<feature type="chain" id="PRO_5021307900" description="DUF6850 domain-containing protein" evidence="1">
    <location>
        <begin position="25"/>
        <end position="571"/>
    </location>
</feature>
<dbReference type="InterPro" id="IPR049236">
    <property type="entry name" value="DUF6850"/>
</dbReference>
<dbReference type="GeneID" id="302994000"/>
<evidence type="ECO:0000313" key="3">
    <source>
        <dbReference type="EMBL" id="TFH84314.1"/>
    </source>
</evidence>
<feature type="signal peptide" evidence="1">
    <location>
        <begin position="1"/>
        <end position="24"/>
    </location>
</feature>
<dbReference type="Proteomes" id="UP000297872">
    <property type="component" value="Unassembled WGS sequence"/>
</dbReference>
<dbReference type="AlphaFoldDB" id="A0A4Y8VUN1"/>
<dbReference type="RefSeq" id="WP_134842546.1">
    <property type="nucleotide sequence ID" value="NZ_SGVY01000003.1"/>
</dbReference>
<organism evidence="3 4">
    <name type="scientific">Segatella hominis</name>
    <dbReference type="NCBI Taxonomy" id="2518605"/>
    <lineage>
        <taxon>Bacteria</taxon>
        <taxon>Pseudomonadati</taxon>
        <taxon>Bacteroidota</taxon>
        <taxon>Bacteroidia</taxon>
        <taxon>Bacteroidales</taxon>
        <taxon>Prevotellaceae</taxon>
        <taxon>Segatella</taxon>
    </lineage>
</organism>
<accession>A0A4Y8VUN1</accession>
<evidence type="ECO:0000259" key="2">
    <source>
        <dbReference type="Pfam" id="PF21012"/>
    </source>
</evidence>
<keyword evidence="1" id="KW-0732">Signal</keyword>
<gene>
    <name evidence="3" type="ORF">EXN75_01660</name>
</gene>
<protein>
    <recommendedName>
        <fullName evidence="2">DUF6850 domain-containing protein</fullName>
    </recommendedName>
</protein>
<evidence type="ECO:0000313" key="4">
    <source>
        <dbReference type="Proteomes" id="UP000297872"/>
    </source>
</evidence>
<comment type="caution">
    <text evidence="3">The sequence shown here is derived from an EMBL/GenBank/DDBJ whole genome shotgun (WGS) entry which is preliminary data.</text>
</comment>
<name>A0A4Y8VUN1_9BACT</name>
<dbReference type="Pfam" id="PF21012">
    <property type="entry name" value="DUF6850"/>
    <property type="match status" value="1"/>
</dbReference>
<feature type="domain" description="DUF6850" evidence="2">
    <location>
        <begin position="95"/>
        <end position="524"/>
    </location>
</feature>
<dbReference type="OrthoDB" id="1025008at2"/>
<evidence type="ECO:0000256" key="1">
    <source>
        <dbReference type="SAM" id="SignalP"/>
    </source>
</evidence>
<reference evidence="3 4" key="1">
    <citation type="submission" date="2019-02" db="EMBL/GenBank/DDBJ databases">
        <title>Draft Genome Sequence of the Prevotella sp. BCRC 81118, Isolated from Human Feces.</title>
        <authorList>
            <person name="Huang C.-H."/>
        </authorList>
    </citation>
    <scope>NUCLEOTIDE SEQUENCE [LARGE SCALE GENOMIC DNA]</scope>
    <source>
        <strain evidence="3 4">BCRC 81118</strain>
    </source>
</reference>
<sequence>MRKNKKKQHICILGMLMMSSMGMAQESLLFENSHSPLEVECQELGTRPELQIRNVVLTNPAMLRHGLDNRRSYFNDNPKTLASSHSLVVALQGAGGKMQGDFIPMEGNRFEDYSVVANGVMRGEKSLLYGKASFTSGSHRNIGWNAQRFPMTYWPYVVADSTGGNMNYETYNLLCAYSFRLNQRVDMGFFGEYKGDFAFRKTDPRIENITSWLTLKCGASYLLNGGSRIGLDIDYQLHRQHTDIRHFRTGQFAGFFMEYGFGMYDYIHSPIYNSMKHQQHQHSYGANVIFSSNANHPLRLNARLGYGFDEMNTEENIHKLNLYRAMTYRLKADASLLWNNQSWGLGFTGHLESAQRQGHEYIFERYVSATVDGVDVYDYRKIGQQDRYKMNMMQGNAQLKVSKYFGALSTLSLFGGMEYLKREETYKEKGFLVRNALVTPQVGMEAKHSSKWGNARLTVCYGHRTSPEHQYHVNVDMDRHTEYQHTFCTFAYYAHKADVLNLEAEVAHTFSFARMGLQLVWMWVTGNRLENVAYDAGRYEAQIPSAKKKTVSITPDRHDQHWMKLTLFAEF</sequence>
<dbReference type="EMBL" id="SGVY01000003">
    <property type="protein sequence ID" value="TFH84314.1"/>
    <property type="molecule type" value="Genomic_DNA"/>
</dbReference>
<keyword evidence="4" id="KW-1185">Reference proteome</keyword>
<proteinExistence type="predicted"/>